<feature type="transmembrane region" description="Helical" evidence="1">
    <location>
        <begin position="85"/>
        <end position="105"/>
    </location>
</feature>
<name>A0A8J3KHC4_9ACTN</name>
<feature type="transmembrane region" description="Helical" evidence="1">
    <location>
        <begin position="38"/>
        <end position="64"/>
    </location>
</feature>
<keyword evidence="3" id="KW-1185">Reference proteome</keyword>
<sequence>MNLRIAGIELRRSAAPWIGAFVAALAWAWTTDPERWDGLWMATVLAHQSSLWLLCPLALMAGAWQGRRNQPARMTELVMSTPRGAAQSAPLAVVLAGCLAVGYALSLLDGVVRAARTTSYQPAGWYWPVLVGVLGLAAAGVLGLWLGRVLSSRLTAPLLALGALVAVVVSQVLWQDSGPSALLLIPGRLSLPDVYSAPDWRTNAGQAVWFFGVSATSWVLLSAGTRLRKWIAVLPVVLSLAVALAVLPPPDRAVPHDTHAVALVCAEGQPRVCVTRLYEPVLPQLVGPARQALTVLGRLPHPPTAVIQHYGNDTQSPGAVALDLTVLQDGTVSIGTAGSIEEGILEGAGTRACGAIYDDEVGTRVEAARVAAGLWLRGADAAPASMWSPLRELVDGALATMRTLPEDAQVARVGTMRDAALDCRLDLYDVLTTR</sequence>
<evidence type="ECO:0000256" key="1">
    <source>
        <dbReference type="SAM" id="Phobius"/>
    </source>
</evidence>
<protein>
    <submittedName>
        <fullName evidence="2">Uncharacterized protein</fullName>
    </submittedName>
</protein>
<keyword evidence="1" id="KW-0812">Transmembrane</keyword>
<evidence type="ECO:0000313" key="2">
    <source>
        <dbReference type="EMBL" id="GIF98933.1"/>
    </source>
</evidence>
<evidence type="ECO:0000313" key="3">
    <source>
        <dbReference type="Proteomes" id="UP000659904"/>
    </source>
</evidence>
<reference evidence="2 3" key="1">
    <citation type="submission" date="2021-01" db="EMBL/GenBank/DDBJ databases">
        <title>Whole genome shotgun sequence of Catellatospora citrea NBRC 14495.</title>
        <authorList>
            <person name="Komaki H."/>
            <person name="Tamura T."/>
        </authorList>
    </citation>
    <scope>NUCLEOTIDE SEQUENCE [LARGE SCALE GENOMIC DNA]</scope>
    <source>
        <strain evidence="2 3">NBRC 14495</strain>
    </source>
</reference>
<accession>A0A8J3KHC4</accession>
<dbReference type="RefSeq" id="WP_120320366.1">
    <property type="nucleotide sequence ID" value="NZ_BONH01000017.1"/>
</dbReference>
<dbReference type="Proteomes" id="UP000659904">
    <property type="component" value="Unassembled WGS sequence"/>
</dbReference>
<feature type="transmembrane region" description="Helical" evidence="1">
    <location>
        <begin position="125"/>
        <end position="147"/>
    </location>
</feature>
<comment type="caution">
    <text evidence="2">The sequence shown here is derived from an EMBL/GenBank/DDBJ whole genome shotgun (WGS) entry which is preliminary data.</text>
</comment>
<organism evidence="2 3">
    <name type="scientific">Catellatospora citrea</name>
    <dbReference type="NCBI Taxonomy" id="53366"/>
    <lineage>
        <taxon>Bacteria</taxon>
        <taxon>Bacillati</taxon>
        <taxon>Actinomycetota</taxon>
        <taxon>Actinomycetes</taxon>
        <taxon>Micromonosporales</taxon>
        <taxon>Micromonosporaceae</taxon>
        <taxon>Catellatospora</taxon>
    </lineage>
</organism>
<feature type="transmembrane region" description="Helical" evidence="1">
    <location>
        <begin position="204"/>
        <end position="223"/>
    </location>
</feature>
<dbReference type="EMBL" id="BONH01000017">
    <property type="protein sequence ID" value="GIF98933.1"/>
    <property type="molecule type" value="Genomic_DNA"/>
</dbReference>
<proteinExistence type="predicted"/>
<feature type="transmembrane region" description="Helical" evidence="1">
    <location>
        <begin position="154"/>
        <end position="174"/>
    </location>
</feature>
<feature type="transmembrane region" description="Helical" evidence="1">
    <location>
        <begin position="230"/>
        <end position="247"/>
    </location>
</feature>
<gene>
    <name evidence="2" type="ORF">Cci01nite_40270</name>
</gene>
<keyword evidence="1" id="KW-1133">Transmembrane helix</keyword>
<keyword evidence="1" id="KW-0472">Membrane</keyword>
<dbReference type="AlphaFoldDB" id="A0A8J3KHC4"/>